<evidence type="ECO:0000256" key="2">
    <source>
        <dbReference type="SAM" id="SignalP"/>
    </source>
</evidence>
<evidence type="ECO:0000256" key="1">
    <source>
        <dbReference type="ARBA" id="ARBA00010333"/>
    </source>
</evidence>
<dbReference type="AlphaFoldDB" id="A0A0H2Z6M5"/>
<dbReference type="BioCyc" id="PAER208963:G1G74-4567-MONOMER"/>
<dbReference type="HOGENOM" id="CLU_064076_7_0_6"/>
<dbReference type="PANTHER" id="PTHR35936">
    <property type="entry name" value="MEMBRANE-BOUND LYTIC MUREIN TRANSGLYCOSYLASE F"/>
    <property type="match status" value="1"/>
</dbReference>
<dbReference type="EMBL" id="CP000438">
    <property type="protein sequence ID" value="ABJ09929.1"/>
    <property type="molecule type" value="Genomic_DNA"/>
</dbReference>
<sequence>MLRASFVLLALSCAAPLPSLAEPLRFAGDDGCPYLCPGTPQRPGYLVEALSQVLREPPHFDSLPWPRAVQMVRDGHRDGLVGAYGLDGLRVGSEPIGWVGLAFYTRHDSDWRYSGDASLLGQRLGLAQGYVNNPRFEAWRSQAGDDDLHLQVLGGERVLPRNLQKLLLGRIDVLLEDRDIIEHYLEHHPQLAGQVRRAGELPGRQPLHVGLSPHLPEVDARLAELDEGLRQLRREGTLKVLGERYRLSFE</sequence>
<dbReference type="SUPFAM" id="SSF53850">
    <property type="entry name" value="Periplasmic binding protein-like II"/>
    <property type="match status" value="1"/>
</dbReference>
<dbReference type="KEGG" id="pau:PA14_54230"/>
<gene>
    <name evidence="3" type="ordered locus">PA14_54230</name>
</gene>
<name>A0A0H2Z6M5_PSEAB</name>
<protein>
    <recommendedName>
        <fullName evidence="5">ABC transporter substrate-binding protein</fullName>
    </recommendedName>
</protein>
<dbReference type="PANTHER" id="PTHR35936:SF25">
    <property type="entry name" value="ABC TRANSPORTER SUBSTRATE-BINDING PROTEIN"/>
    <property type="match status" value="1"/>
</dbReference>
<organism evidence="3 4">
    <name type="scientific">Pseudomonas aeruginosa (strain UCBPP-PA14)</name>
    <dbReference type="NCBI Taxonomy" id="208963"/>
    <lineage>
        <taxon>Bacteria</taxon>
        <taxon>Pseudomonadati</taxon>
        <taxon>Pseudomonadota</taxon>
        <taxon>Gammaproteobacteria</taxon>
        <taxon>Pseudomonadales</taxon>
        <taxon>Pseudomonadaceae</taxon>
        <taxon>Pseudomonas</taxon>
    </lineage>
</organism>
<dbReference type="RefSeq" id="WP_003140929.1">
    <property type="nucleotide sequence ID" value="NC_008463.1"/>
</dbReference>
<accession>A0A0H2Z6M5</accession>
<evidence type="ECO:0008006" key="5">
    <source>
        <dbReference type="Google" id="ProtNLM"/>
    </source>
</evidence>
<evidence type="ECO:0000313" key="4">
    <source>
        <dbReference type="Proteomes" id="UP000000653"/>
    </source>
</evidence>
<feature type="signal peptide" evidence="2">
    <location>
        <begin position="1"/>
        <end position="21"/>
    </location>
</feature>
<keyword evidence="2" id="KW-0732">Signal</keyword>
<dbReference type="Gene3D" id="3.40.190.10">
    <property type="entry name" value="Periplasmic binding protein-like II"/>
    <property type="match status" value="2"/>
</dbReference>
<feature type="chain" id="PRO_5030007390" description="ABC transporter substrate-binding protein" evidence="2">
    <location>
        <begin position="22"/>
        <end position="250"/>
    </location>
</feature>
<comment type="similarity">
    <text evidence="1">Belongs to the bacterial solute-binding protein 3 family.</text>
</comment>
<reference evidence="3 4" key="1">
    <citation type="journal article" date="2006" name="Genome Biol.">
        <title>Genomic analysis reveals that Pseudomonas aeruginosa virulence is combinatorial.</title>
        <authorList>
            <person name="Lee D.G."/>
            <person name="Urbach J.M."/>
            <person name="Wu G."/>
            <person name="Liberati N.T."/>
            <person name="Feinbaum R.L."/>
            <person name="Miyata S."/>
            <person name="Diggins L.T."/>
            <person name="He J."/>
            <person name="Saucier M."/>
            <person name="Deziel E."/>
            <person name="Friedman L."/>
            <person name="Li L."/>
            <person name="Grills G."/>
            <person name="Montgomery K."/>
            <person name="Kucherlapati R."/>
            <person name="Rahme L.G."/>
            <person name="Ausubel F.M."/>
        </authorList>
    </citation>
    <scope>NUCLEOTIDE SEQUENCE [LARGE SCALE GENOMIC DNA]</scope>
    <source>
        <strain evidence="3 4">UCBPP-PA14</strain>
    </source>
</reference>
<dbReference type="Proteomes" id="UP000000653">
    <property type="component" value="Chromosome"/>
</dbReference>
<evidence type="ECO:0000313" key="3">
    <source>
        <dbReference type="EMBL" id="ABJ09929.1"/>
    </source>
</evidence>
<proteinExistence type="inferred from homology"/>